<keyword evidence="11" id="KW-1185">Reference proteome</keyword>
<dbReference type="GO" id="GO:0005351">
    <property type="term" value="F:carbohydrate:proton symporter activity"/>
    <property type="evidence" value="ECO:0007669"/>
    <property type="project" value="TreeGrafter"/>
</dbReference>
<dbReference type="EMBL" id="KB933100">
    <property type="protein sequence ID" value="EOO00262.1"/>
    <property type="molecule type" value="Genomic_DNA"/>
</dbReference>
<feature type="transmembrane region" description="Helical" evidence="8">
    <location>
        <begin position="408"/>
        <end position="429"/>
    </location>
</feature>
<dbReference type="PANTHER" id="PTHR48022">
    <property type="entry name" value="PLASTIDIC GLUCOSE TRANSPORTER 4"/>
    <property type="match status" value="1"/>
</dbReference>
<dbReference type="FunFam" id="1.20.1250.20:FF:000134">
    <property type="entry name" value="MFS sugar transporter protein"/>
    <property type="match status" value="1"/>
</dbReference>
<accession>R8BLP8</accession>
<evidence type="ECO:0000313" key="10">
    <source>
        <dbReference type="EMBL" id="EOO00262.1"/>
    </source>
</evidence>
<evidence type="ECO:0000256" key="3">
    <source>
        <dbReference type="ARBA" id="ARBA00022448"/>
    </source>
</evidence>
<keyword evidence="5 8" id="KW-1133">Transmembrane helix</keyword>
<dbReference type="PANTHER" id="PTHR48022:SF80">
    <property type="entry name" value="SUGAR TRANSPORTER, PUTATIVE (AFU_ORTHOLOGUE AFUA_3G12170)-RELATED"/>
    <property type="match status" value="1"/>
</dbReference>
<dbReference type="InterPro" id="IPR005828">
    <property type="entry name" value="MFS_sugar_transport-like"/>
</dbReference>
<dbReference type="RefSeq" id="XP_007914929.1">
    <property type="nucleotide sequence ID" value="XM_007916738.1"/>
</dbReference>
<organism evidence="10 11">
    <name type="scientific">Phaeoacremonium minimum (strain UCR-PA7)</name>
    <name type="common">Esca disease fungus</name>
    <name type="synonym">Togninia minima</name>
    <dbReference type="NCBI Taxonomy" id="1286976"/>
    <lineage>
        <taxon>Eukaryota</taxon>
        <taxon>Fungi</taxon>
        <taxon>Dikarya</taxon>
        <taxon>Ascomycota</taxon>
        <taxon>Pezizomycotina</taxon>
        <taxon>Sordariomycetes</taxon>
        <taxon>Sordariomycetidae</taxon>
        <taxon>Togniniales</taxon>
        <taxon>Togniniaceae</taxon>
        <taxon>Phaeoacremonium</taxon>
    </lineage>
</organism>
<comment type="similarity">
    <text evidence="2 7">Belongs to the major facilitator superfamily. Sugar transporter (TC 2.A.1.1) family.</text>
</comment>
<dbReference type="GeneID" id="19324612"/>
<dbReference type="InterPro" id="IPR036259">
    <property type="entry name" value="MFS_trans_sf"/>
</dbReference>
<keyword evidence="6 8" id="KW-0472">Membrane</keyword>
<feature type="transmembrane region" description="Helical" evidence="8">
    <location>
        <begin position="66"/>
        <end position="86"/>
    </location>
</feature>
<evidence type="ECO:0000256" key="4">
    <source>
        <dbReference type="ARBA" id="ARBA00022692"/>
    </source>
</evidence>
<evidence type="ECO:0000313" key="11">
    <source>
        <dbReference type="Proteomes" id="UP000014074"/>
    </source>
</evidence>
<dbReference type="InterPro" id="IPR020846">
    <property type="entry name" value="MFS_dom"/>
</dbReference>
<dbReference type="InterPro" id="IPR050360">
    <property type="entry name" value="MFS_Sugar_Transporters"/>
</dbReference>
<evidence type="ECO:0000256" key="6">
    <source>
        <dbReference type="ARBA" id="ARBA00023136"/>
    </source>
</evidence>
<sequence>MGGLLYGLDSGIIATTIGQASFKQYMYGGPKGDPSLTGGIVSSYYAGSCIGGLQSGWLMDRWSRRYTVLIGAMVSIVGAALQAAAINPGMIIAGRILSGWSTGVLYSVTPVYLAEVSPPENRGFLVGLKGLTNALGFFLANWIGYAGSFAHGNASWRIPLAMQAPPAVGLGLLVIFMPFSPRWLIKQERYEEALGVLQRLHGARGEDFVQKQYTEIRDQLALEADIRKKSSIRILFTPRYARRLLLACLIVNMTKLSGSQIIQNYQSLMYAALGFKGQTVLLIAGCYGTMGVLGQIMNLIWVSDTWSRRRTMCVGCASLAATLGVLTALSKFYPDDHNLAGSSAGVAFIFIFSLLYALFFNSTNWVLVSEIFPLHLRGTGVGFAITTQAITAIWLTQVSPLAFDSLAWRFYFIFIATNIVAGTIYYFFLPETNQLSLEQIAAAFGDAAVEPNVGKVIDDKENNDETEAIEYQEKK</sequence>
<feature type="transmembrane region" description="Helical" evidence="8">
    <location>
        <begin position="339"/>
        <end position="362"/>
    </location>
</feature>
<dbReference type="Gene3D" id="1.20.1250.20">
    <property type="entry name" value="MFS general substrate transporter like domains"/>
    <property type="match status" value="1"/>
</dbReference>
<reference evidence="11" key="1">
    <citation type="journal article" date="2013" name="Genome Announc.">
        <title>Draft genome sequence of the ascomycete Phaeoacremonium aleophilum strain UCR-PA7, a causal agent of the esca disease complex in grapevines.</title>
        <authorList>
            <person name="Blanco-Ulate B."/>
            <person name="Rolshausen P."/>
            <person name="Cantu D."/>
        </authorList>
    </citation>
    <scope>NUCLEOTIDE SEQUENCE [LARGE SCALE GENOMIC DNA]</scope>
    <source>
        <strain evidence="11">UCR-PA7</strain>
    </source>
</reference>
<dbReference type="HOGENOM" id="CLU_001265_30_13_1"/>
<dbReference type="GO" id="GO:0016020">
    <property type="term" value="C:membrane"/>
    <property type="evidence" value="ECO:0007669"/>
    <property type="project" value="UniProtKB-SubCell"/>
</dbReference>
<protein>
    <submittedName>
        <fullName evidence="10">Putative mfs sugar protein</fullName>
    </submittedName>
</protein>
<feature type="transmembrane region" description="Helical" evidence="8">
    <location>
        <begin position="92"/>
        <end position="114"/>
    </location>
</feature>
<keyword evidence="3 7" id="KW-0813">Transport</keyword>
<evidence type="ECO:0000256" key="8">
    <source>
        <dbReference type="SAM" id="Phobius"/>
    </source>
</evidence>
<dbReference type="OrthoDB" id="6612291at2759"/>
<name>R8BLP8_PHAM7</name>
<dbReference type="PROSITE" id="PS50850">
    <property type="entry name" value="MFS"/>
    <property type="match status" value="1"/>
</dbReference>
<feature type="transmembrane region" description="Helical" evidence="8">
    <location>
        <begin position="313"/>
        <end position="333"/>
    </location>
</feature>
<evidence type="ECO:0000256" key="1">
    <source>
        <dbReference type="ARBA" id="ARBA00004141"/>
    </source>
</evidence>
<dbReference type="eggNOG" id="KOG0254">
    <property type="taxonomic scope" value="Eukaryota"/>
</dbReference>
<dbReference type="NCBIfam" id="TIGR00879">
    <property type="entry name" value="SP"/>
    <property type="match status" value="1"/>
</dbReference>
<feature type="transmembrane region" description="Helical" evidence="8">
    <location>
        <begin position="244"/>
        <end position="262"/>
    </location>
</feature>
<evidence type="ECO:0000256" key="7">
    <source>
        <dbReference type="RuleBase" id="RU003346"/>
    </source>
</evidence>
<evidence type="ECO:0000256" key="5">
    <source>
        <dbReference type="ARBA" id="ARBA00022989"/>
    </source>
</evidence>
<evidence type="ECO:0000259" key="9">
    <source>
        <dbReference type="PROSITE" id="PS50850"/>
    </source>
</evidence>
<feature type="transmembrane region" description="Helical" evidence="8">
    <location>
        <begin position="374"/>
        <end position="396"/>
    </location>
</feature>
<dbReference type="SUPFAM" id="SSF103473">
    <property type="entry name" value="MFS general substrate transporter"/>
    <property type="match status" value="1"/>
</dbReference>
<feature type="transmembrane region" description="Helical" evidence="8">
    <location>
        <begin position="126"/>
        <end position="146"/>
    </location>
</feature>
<dbReference type="PRINTS" id="PR00171">
    <property type="entry name" value="SUGRTRNSPORT"/>
</dbReference>
<dbReference type="AlphaFoldDB" id="R8BLP8"/>
<feature type="transmembrane region" description="Helical" evidence="8">
    <location>
        <begin position="158"/>
        <end position="179"/>
    </location>
</feature>
<keyword evidence="4 8" id="KW-0812">Transmembrane</keyword>
<gene>
    <name evidence="10" type="ORF">UCRPA7_4188</name>
</gene>
<dbReference type="KEGG" id="tmn:UCRPA7_4188"/>
<evidence type="ECO:0000256" key="2">
    <source>
        <dbReference type="ARBA" id="ARBA00010992"/>
    </source>
</evidence>
<dbReference type="Pfam" id="PF00083">
    <property type="entry name" value="Sugar_tr"/>
    <property type="match status" value="1"/>
</dbReference>
<proteinExistence type="inferred from homology"/>
<comment type="subcellular location">
    <subcellularLocation>
        <location evidence="1">Membrane</location>
        <topology evidence="1">Multi-pass membrane protein</topology>
    </subcellularLocation>
</comment>
<feature type="domain" description="Major facilitator superfamily (MFS) profile" evidence="9">
    <location>
        <begin position="1"/>
        <end position="433"/>
    </location>
</feature>
<dbReference type="InterPro" id="IPR003663">
    <property type="entry name" value="Sugar/inositol_transpt"/>
</dbReference>
<dbReference type="Proteomes" id="UP000014074">
    <property type="component" value="Unassembled WGS sequence"/>
</dbReference>
<feature type="transmembrane region" description="Helical" evidence="8">
    <location>
        <begin position="282"/>
        <end position="301"/>
    </location>
</feature>